<feature type="transmembrane region" description="Helical" evidence="1">
    <location>
        <begin position="113"/>
        <end position="134"/>
    </location>
</feature>
<evidence type="ECO:0000313" key="3">
    <source>
        <dbReference type="WBParaSite" id="Hba_03489"/>
    </source>
</evidence>
<accession>A0A1I7WEY6</accession>
<sequence length="144" mass="17615">MLNHIYLYGHPKLNHNSEFVLRFIVVTYFFIGDPIVQDLLIRIIYSNYFILLNIKKHFIYCNYENWLLVEEIMLCEISCITFFIHDDDQPVHRVRAYMLTLIINKWLHRFRMAFNYFLCVSYFPNIFSGIHNFSSKGMWKFFFT</sequence>
<evidence type="ECO:0000313" key="2">
    <source>
        <dbReference type="Proteomes" id="UP000095283"/>
    </source>
</evidence>
<evidence type="ECO:0000256" key="1">
    <source>
        <dbReference type="SAM" id="Phobius"/>
    </source>
</evidence>
<feature type="transmembrane region" description="Helical" evidence="1">
    <location>
        <begin position="20"/>
        <end position="45"/>
    </location>
</feature>
<protein>
    <submittedName>
        <fullName evidence="3">Uncharacterized protein</fullName>
    </submittedName>
</protein>
<organism evidence="2 3">
    <name type="scientific">Heterorhabditis bacteriophora</name>
    <name type="common">Entomopathogenic nematode worm</name>
    <dbReference type="NCBI Taxonomy" id="37862"/>
    <lineage>
        <taxon>Eukaryota</taxon>
        <taxon>Metazoa</taxon>
        <taxon>Ecdysozoa</taxon>
        <taxon>Nematoda</taxon>
        <taxon>Chromadorea</taxon>
        <taxon>Rhabditida</taxon>
        <taxon>Rhabditina</taxon>
        <taxon>Rhabditomorpha</taxon>
        <taxon>Strongyloidea</taxon>
        <taxon>Heterorhabditidae</taxon>
        <taxon>Heterorhabditis</taxon>
    </lineage>
</organism>
<keyword evidence="1" id="KW-0472">Membrane</keyword>
<name>A0A1I7WEY6_HETBA</name>
<keyword evidence="1" id="KW-1133">Transmembrane helix</keyword>
<reference evidence="3" key="1">
    <citation type="submission" date="2016-11" db="UniProtKB">
        <authorList>
            <consortium name="WormBaseParasite"/>
        </authorList>
    </citation>
    <scope>IDENTIFICATION</scope>
</reference>
<dbReference type="Proteomes" id="UP000095283">
    <property type="component" value="Unplaced"/>
</dbReference>
<dbReference type="AlphaFoldDB" id="A0A1I7WEY6"/>
<keyword evidence="1" id="KW-0812">Transmembrane</keyword>
<proteinExistence type="predicted"/>
<dbReference type="WBParaSite" id="Hba_03489">
    <property type="protein sequence ID" value="Hba_03489"/>
    <property type="gene ID" value="Hba_03489"/>
</dbReference>
<keyword evidence="2" id="KW-1185">Reference proteome</keyword>